<evidence type="ECO:0000256" key="11">
    <source>
        <dbReference type="ARBA" id="ARBA00032707"/>
    </source>
</evidence>
<evidence type="ECO:0000313" key="15">
    <source>
        <dbReference type="EMBL" id="QDH14255.1"/>
    </source>
</evidence>
<keyword evidence="14" id="KW-0961">Cell wall biogenesis/degradation</keyword>
<evidence type="ECO:0000256" key="1">
    <source>
        <dbReference type="ARBA" id="ARBA00004651"/>
    </source>
</evidence>
<evidence type="ECO:0000256" key="3">
    <source>
        <dbReference type="ARBA" id="ARBA00012374"/>
    </source>
</evidence>
<evidence type="ECO:0000256" key="13">
    <source>
        <dbReference type="ARBA" id="ARBA00047594"/>
    </source>
</evidence>
<evidence type="ECO:0000256" key="9">
    <source>
        <dbReference type="ARBA" id="ARBA00023136"/>
    </source>
</evidence>
<keyword evidence="10 14" id="KW-0046">Antibiotic resistance</keyword>
<keyword evidence="14" id="KW-0133">Cell shape</keyword>
<dbReference type="GO" id="GO:0009252">
    <property type="term" value="P:peptidoglycan biosynthetic process"/>
    <property type="evidence" value="ECO:0007669"/>
    <property type="project" value="UniProtKB-KW"/>
</dbReference>
<evidence type="ECO:0000256" key="12">
    <source>
        <dbReference type="ARBA" id="ARBA00032932"/>
    </source>
</evidence>
<dbReference type="OrthoDB" id="9808289at2"/>
<evidence type="ECO:0000256" key="4">
    <source>
        <dbReference type="ARBA" id="ARBA00021581"/>
    </source>
</evidence>
<dbReference type="GO" id="GO:0005886">
    <property type="term" value="C:plasma membrane"/>
    <property type="evidence" value="ECO:0007669"/>
    <property type="project" value="UniProtKB-SubCell"/>
</dbReference>
<reference evidence="15 16" key="1">
    <citation type="submission" date="2019-03" db="EMBL/GenBank/DDBJ databases">
        <title>The complete genome sequence of Swingsia_sp. F3b2 LMG30590(T).</title>
        <authorList>
            <person name="Chua K.-O."/>
            <person name="Chan K.-G."/>
            <person name="See-Too W.-S."/>
        </authorList>
    </citation>
    <scope>NUCLEOTIDE SEQUENCE [LARGE SCALE GENOMIC DNA]</scope>
    <source>
        <strain evidence="15 16">F3b2</strain>
    </source>
</reference>
<dbReference type="PANTHER" id="PTHR30622">
    <property type="entry name" value="UNDECAPRENYL-DIPHOSPHATASE"/>
    <property type="match status" value="1"/>
</dbReference>
<keyword evidence="16" id="KW-1185">Reference proteome</keyword>
<feature type="transmembrane region" description="Helical" evidence="14">
    <location>
        <begin position="263"/>
        <end position="283"/>
    </location>
</feature>
<dbReference type="EMBL" id="CP038231">
    <property type="protein sequence ID" value="QDH14255.1"/>
    <property type="molecule type" value="Genomic_DNA"/>
</dbReference>
<keyword evidence="5 14" id="KW-1003">Cell membrane</keyword>
<dbReference type="HAMAP" id="MF_01006">
    <property type="entry name" value="Undec_diphosphatase"/>
    <property type="match status" value="1"/>
</dbReference>
<dbReference type="GO" id="GO:0071555">
    <property type="term" value="P:cell wall organization"/>
    <property type="evidence" value="ECO:0007669"/>
    <property type="project" value="UniProtKB-KW"/>
</dbReference>
<evidence type="ECO:0000256" key="8">
    <source>
        <dbReference type="ARBA" id="ARBA00022989"/>
    </source>
</evidence>
<dbReference type="PANTHER" id="PTHR30622:SF4">
    <property type="entry name" value="UNDECAPRENYL-DIPHOSPHATASE"/>
    <property type="match status" value="1"/>
</dbReference>
<evidence type="ECO:0000256" key="5">
    <source>
        <dbReference type="ARBA" id="ARBA00022475"/>
    </source>
</evidence>
<keyword evidence="9 14" id="KW-0472">Membrane</keyword>
<dbReference type="GO" id="GO:0008360">
    <property type="term" value="P:regulation of cell shape"/>
    <property type="evidence" value="ECO:0007669"/>
    <property type="project" value="UniProtKB-KW"/>
</dbReference>
<dbReference type="NCBIfam" id="NF001397">
    <property type="entry name" value="PRK00281.3-4"/>
    <property type="match status" value="1"/>
</dbReference>
<dbReference type="GO" id="GO:0050380">
    <property type="term" value="F:undecaprenyl-diphosphatase activity"/>
    <property type="evidence" value="ECO:0007669"/>
    <property type="project" value="UniProtKB-UniRule"/>
</dbReference>
<sequence>MTYFQAIVIAIVQGITEPFPVSSLGHAVLLPALLHWNIDERGPLFLPFLTMLHAGTLLALARVFWGDWKAIFLGLLGRRGHEGEMASRRLCTLLVLATIPAVLLGGLFEHKLRALFGSPLLVAGFLTLNGVMLIGLEWLIRKTPLRPDQKLDALSPKDALIIGCWQCLALLPGLSRSGATMNGGLTCGLDNLNAARFSLLMAQPIILAATAKECWDLRHAHLGGPVLVQSFVGMVVAGVTAFACSKFLLKLFHRDDQERDREALAPFGFYCIAMGLFAAFMLWPR</sequence>
<evidence type="ECO:0000256" key="14">
    <source>
        <dbReference type="HAMAP-Rule" id="MF_01006"/>
    </source>
</evidence>
<dbReference type="Proteomes" id="UP000318709">
    <property type="component" value="Chromosome"/>
</dbReference>
<dbReference type="Pfam" id="PF02673">
    <property type="entry name" value="BacA"/>
    <property type="match status" value="1"/>
</dbReference>
<dbReference type="RefSeq" id="WP_141443958.1">
    <property type="nucleotide sequence ID" value="NZ_CP038231.1"/>
</dbReference>
<dbReference type="EC" id="3.6.1.27" evidence="3 14"/>
<dbReference type="InterPro" id="IPR003824">
    <property type="entry name" value="UppP"/>
</dbReference>
<feature type="transmembrane region" description="Helical" evidence="14">
    <location>
        <begin position="120"/>
        <end position="140"/>
    </location>
</feature>
<gene>
    <name evidence="14" type="primary">uppP</name>
    <name evidence="15" type="ORF">E3E12_00525</name>
</gene>
<accession>A0A4Y6UE13</accession>
<dbReference type="AlphaFoldDB" id="A0A4Y6UE13"/>
<proteinExistence type="inferred from homology"/>
<organism evidence="15 16">
    <name type="scientific">Formicincola oecophyllae</name>
    <dbReference type="NCBI Taxonomy" id="2558361"/>
    <lineage>
        <taxon>Bacteria</taxon>
        <taxon>Pseudomonadati</taxon>
        <taxon>Pseudomonadota</taxon>
        <taxon>Alphaproteobacteria</taxon>
        <taxon>Acetobacterales</taxon>
        <taxon>Acetobacteraceae</taxon>
        <taxon>Formicincola</taxon>
    </lineage>
</organism>
<evidence type="ECO:0000313" key="16">
    <source>
        <dbReference type="Proteomes" id="UP000318709"/>
    </source>
</evidence>
<keyword evidence="6 14" id="KW-0812">Transmembrane</keyword>
<feature type="transmembrane region" description="Helical" evidence="14">
    <location>
        <begin position="86"/>
        <end position="108"/>
    </location>
</feature>
<comment type="function">
    <text evidence="14">Catalyzes the dephosphorylation of undecaprenyl diphosphate (UPP). Confers resistance to bacitracin.</text>
</comment>
<feature type="transmembrane region" description="Helical" evidence="14">
    <location>
        <begin position="44"/>
        <end position="65"/>
    </location>
</feature>
<dbReference type="GO" id="GO:0046677">
    <property type="term" value="P:response to antibiotic"/>
    <property type="evidence" value="ECO:0007669"/>
    <property type="project" value="UniProtKB-UniRule"/>
</dbReference>
<keyword evidence="14" id="KW-0573">Peptidoglycan synthesis</keyword>
<evidence type="ECO:0000256" key="7">
    <source>
        <dbReference type="ARBA" id="ARBA00022801"/>
    </source>
</evidence>
<name>A0A4Y6UE13_9PROT</name>
<dbReference type="KEGG" id="swf:E3E12_00525"/>
<feature type="transmembrane region" description="Helical" evidence="14">
    <location>
        <begin position="222"/>
        <end position="243"/>
    </location>
</feature>
<comment type="catalytic activity">
    <reaction evidence="13 14">
        <text>di-trans,octa-cis-undecaprenyl diphosphate + H2O = di-trans,octa-cis-undecaprenyl phosphate + phosphate + H(+)</text>
        <dbReference type="Rhea" id="RHEA:28094"/>
        <dbReference type="ChEBI" id="CHEBI:15377"/>
        <dbReference type="ChEBI" id="CHEBI:15378"/>
        <dbReference type="ChEBI" id="CHEBI:43474"/>
        <dbReference type="ChEBI" id="CHEBI:58405"/>
        <dbReference type="ChEBI" id="CHEBI:60392"/>
        <dbReference type="EC" id="3.6.1.27"/>
    </reaction>
</comment>
<comment type="similarity">
    <text evidence="2 14">Belongs to the UppP family.</text>
</comment>
<evidence type="ECO:0000256" key="6">
    <source>
        <dbReference type="ARBA" id="ARBA00022692"/>
    </source>
</evidence>
<protein>
    <recommendedName>
        <fullName evidence="4 14">Undecaprenyl-diphosphatase</fullName>
        <ecNumber evidence="3 14">3.6.1.27</ecNumber>
    </recommendedName>
    <alternativeName>
        <fullName evidence="12 14">Bacitracin resistance protein</fullName>
    </alternativeName>
    <alternativeName>
        <fullName evidence="11 14">Undecaprenyl pyrophosphate phosphatase</fullName>
    </alternativeName>
</protein>
<keyword evidence="8 14" id="KW-1133">Transmembrane helix</keyword>
<evidence type="ECO:0000256" key="10">
    <source>
        <dbReference type="ARBA" id="ARBA00023251"/>
    </source>
</evidence>
<comment type="subcellular location">
    <subcellularLocation>
        <location evidence="1 14">Cell membrane</location>
        <topology evidence="1 14">Multi-pass membrane protein</topology>
    </subcellularLocation>
</comment>
<comment type="miscellaneous">
    <text evidence="14">Bacitracin is thought to be involved in the inhibition of peptidoglycan synthesis by sequestering undecaprenyl diphosphate, thereby reducing the pool of lipid carrier available.</text>
</comment>
<evidence type="ECO:0000256" key="2">
    <source>
        <dbReference type="ARBA" id="ARBA00010621"/>
    </source>
</evidence>
<keyword evidence="7 14" id="KW-0378">Hydrolase</keyword>